<dbReference type="OrthoDB" id="9770871at2"/>
<name>A0A4V5PQF0_9BACT</name>
<evidence type="ECO:0000256" key="2">
    <source>
        <dbReference type="SAM" id="MobiDB-lite"/>
    </source>
</evidence>
<dbReference type="InterPro" id="IPR007312">
    <property type="entry name" value="Phosphoesterase"/>
</dbReference>
<sequence>MMEPMRRSSSLLLALLPTLALVGCTPDEEVLPPPPPPPGPAEWNRDVDPPSDDEAAAKRDACGYTAGMLPAETQGKSHPYGAEIPVDHIVVVMMENRSFDHYFQKLPEYGQDDVDVAPENFTNPDDTDTAVATFRDSQLCFVDTNHEWTGTHEQINGGKMDGFFKTNDGWHELPSAGAPEDMLSGRRGLGYYTQDDLPFYYWLANEFAIADHYHSSVPGPTWPNRMYLYAASSFGAVHNTFVTPDKTLFDYLELRQVSWRVYVSTTPGAAIFVDKYLQYSKDEHGHFVPIENYFYDLETGNLPQVVFVDPGIAREGYAQNDEHPPAVAMLGEQFSATVIDALAKSSAWDRSALFLTYDEHGGLYDHVVPPAACPPDEITPKLEPGDTDAKFDQLGVRVPLLVVSPYAKKHFVGHKTYDHTSIVRFIEARFQMPALTNRDANAEAPWEMFDFENPPHAEPPTFAMPTVDQAKLDACKALFEP</sequence>
<organism evidence="4 5">
    <name type="scientific">Polyangium fumosum</name>
    <dbReference type="NCBI Taxonomy" id="889272"/>
    <lineage>
        <taxon>Bacteria</taxon>
        <taxon>Pseudomonadati</taxon>
        <taxon>Myxococcota</taxon>
        <taxon>Polyangia</taxon>
        <taxon>Polyangiales</taxon>
        <taxon>Polyangiaceae</taxon>
        <taxon>Polyangium</taxon>
    </lineage>
</organism>
<dbReference type="AlphaFoldDB" id="A0A4V5PQF0"/>
<evidence type="ECO:0000256" key="1">
    <source>
        <dbReference type="ARBA" id="ARBA00022801"/>
    </source>
</evidence>
<proteinExistence type="predicted"/>
<feature type="signal peptide" evidence="3">
    <location>
        <begin position="1"/>
        <end position="22"/>
    </location>
</feature>
<accession>A0A4V5PQF0</accession>
<evidence type="ECO:0000256" key="3">
    <source>
        <dbReference type="SAM" id="SignalP"/>
    </source>
</evidence>
<dbReference type="EMBL" id="SSMQ01000003">
    <property type="protein sequence ID" value="TKD12392.1"/>
    <property type="molecule type" value="Genomic_DNA"/>
</dbReference>
<reference evidence="4 5" key="1">
    <citation type="submission" date="2019-04" db="EMBL/GenBank/DDBJ databases">
        <authorList>
            <person name="Li Y."/>
            <person name="Wang J."/>
        </authorList>
    </citation>
    <scope>NUCLEOTIDE SEQUENCE [LARGE SCALE GENOMIC DNA]</scope>
    <source>
        <strain evidence="4 5">DSM 14668</strain>
    </source>
</reference>
<dbReference type="GO" id="GO:0042578">
    <property type="term" value="F:phosphoric ester hydrolase activity"/>
    <property type="evidence" value="ECO:0007669"/>
    <property type="project" value="UniProtKB-ARBA"/>
</dbReference>
<evidence type="ECO:0000313" key="5">
    <source>
        <dbReference type="Proteomes" id="UP000309215"/>
    </source>
</evidence>
<dbReference type="PROSITE" id="PS51257">
    <property type="entry name" value="PROKAR_LIPOPROTEIN"/>
    <property type="match status" value="1"/>
</dbReference>
<evidence type="ECO:0008006" key="6">
    <source>
        <dbReference type="Google" id="ProtNLM"/>
    </source>
</evidence>
<keyword evidence="3" id="KW-0732">Signal</keyword>
<feature type="chain" id="PRO_5020336655" description="Phospholipase" evidence="3">
    <location>
        <begin position="23"/>
        <end position="481"/>
    </location>
</feature>
<dbReference type="PANTHER" id="PTHR31956:SF1">
    <property type="entry name" value="NON-SPECIFIC PHOSPHOLIPASE C1"/>
    <property type="match status" value="1"/>
</dbReference>
<feature type="region of interest" description="Disordered" evidence="2">
    <location>
        <begin position="25"/>
        <end position="56"/>
    </location>
</feature>
<dbReference type="Proteomes" id="UP000309215">
    <property type="component" value="Unassembled WGS sequence"/>
</dbReference>
<protein>
    <recommendedName>
        <fullName evidence="6">Phospholipase</fullName>
    </recommendedName>
</protein>
<dbReference type="PANTHER" id="PTHR31956">
    <property type="entry name" value="NON-SPECIFIC PHOSPHOLIPASE C4-RELATED"/>
    <property type="match status" value="1"/>
</dbReference>
<evidence type="ECO:0000313" key="4">
    <source>
        <dbReference type="EMBL" id="TKD12392.1"/>
    </source>
</evidence>
<dbReference type="Gene3D" id="3.40.720.10">
    <property type="entry name" value="Alkaline Phosphatase, subunit A"/>
    <property type="match status" value="2"/>
</dbReference>
<feature type="compositionally biased region" description="Pro residues" evidence="2">
    <location>
        <begin position="31"/>
        <end position="40"/>
    </location>
</feature>
<keyword evidence="1" id="KW-0378">Hydrolase</keyword>
<keyword evidence="5" id="KW-1185">Reference proteome</keyword>
<dbReference type="Pfam" id="PF04185">
    <property type="entry name" value="Phosphoesterase"/>
    <property type="match status" value="1"/>
</dbReference>
<dbReference type="InterPro" id="IPR017850">
    <property type="entry name" value="Alkaline_phosphatase_core_sf"/>
</dbReference>
<gene>
    <name evidence="4" type="ORF">E8A74_04650</name>
</gene>
<dbReference type="CDD" id="cd16013">
    <property type="entry name" value="AcpA"/>
    <property type="match status" value="1"/>
</dbReference>
<comment type="caution">
    <text evidence="4">The sequence shown here is derived from an EMBL/GenBank/DDBJ whole genome shotgun (WGS) entry which is preliminary data.</text>
</comment>